<comment type="similarity">
    <text evidence="2">Belongs to the PDCD4 family.</text>
</comment>
<dbReference type="EMBL" id="CAMXCT010003364">
    <property type="protein sequence ID" value="CAI4004092.1"/>
    <property type="molecule type" value="Genomic_DNA"/>
</dbReference>
<dbReference type="PANTHER" id="PTHR12626:SF0">
    <property type="entry name" value="PROGRAMMED CELL DEATH PROTEIN 4"/>
    <property type="match status" value="1"/>
</dbReference>
<gene>
    <name evidence="7" type="ORF">C1SCF055_LOCUS29909</name>
</gene>
<comment type="subcellular location">
    <subcellularLocation>
        <location evidence="1">Cytoplasm</location>
    </subcellularLocation>
</comment>
<keyword evidence="4" id="KW-0677">Repeat</keyword>
<dbReference type="Pfam" id="PF02847">
    <property type="entry name" value="MA3"/>
    <property type="match status" value="1"/>
</dbReference>
<evidence type="ECO:0000256" key="3">
    <source>
        <dbReference type="ARBA" id="ARBA00022490"/>
    </source>
</evidence>
<keyword evidence="10" id="KW-1185">Reference proteome</keyword>
<dbReference type="OrthoDB" id="414546at2759"/>
<evidence type="ECO:0000256" key="5">
    <source>
        <dbReference type="ARBA" id="ARBA00023242"/>
    </source>
</evidence>
<dbReference type="GO" id="GO:0045892">
    <property type="term" value="P:negative regulation of DNA-templated transcription"/>
    <property type="evidence" value="ECO:0007669"/>
    <property type="project" value="InterPro"/>
</dbReference>
<evidence type="ECO:0000256" key="1">
    <source>
        <dbReference type="ARBA" id="ARBA00004496"/>
    </source>
</evidence>
<dbReference type="AlphaFoldDB" id="A0A9P1GBC7"/>
<dbReference type="PANTHER" id="PTHR12626">
    <property type="entry name" value="PROGRAMMED CELL DEATH 4"/>
    <property type="match status" value="1"/>
</dbReference>
<evidence type="ECO:0000259" key="6">
    <source>
        <dbReference type="PROSITE" id="PS51366"/>
    </source>
</evidence>
<sequence length="119" mass="13853">MILEYFNSGDQAEFGRCIRELTPLSPAQSAELVRKIIVFAMERTVKECELSLALLVWVIRHEELTPKDIENGFDDMYRHMPDIQLDVPDADQMARTFVVEAMKNKVLRETWPDPEEPDE</sequence>
<keyword evidence="3" id="KW-0963">Cytoplasm</keyword>
<dbReference type="SUPFAM" id="SSF48371">
    <property type="entry name" value="ARM repeat"/>
    <property type="match status" value="1"/>
</dbReference>
<dbReference type="GO" id="GO:0005737">
    <property type="term" value="C:cytoplasm"/>
    <property type="evidence" value="ECO:0007669"/>
    <property type="project" value="UniProtKB-SubCell"/>
</dbReference>
<evidence type="ECO:0000313" key="7">
    <source>
        <dbReference type="EMBL" id="CAI4004092.1"/>
    </source>
</evidence>
<reference evidence="8" key="2">
    <citation type="submission" date="2024-04" db="EMBL/GenBank/DDBJ databases">
        <authorList>
            <person name="Chen Y."/>
            <person name="Shah S."/>
            <person name="Dougan E. K."/>
            <person name="Thang M."/>
            <person name="Chan C."/>
        </authorList>
    </citation>
    <scope>NUCLEOTIDE SEQUENCE [LARGE SCALE GENOMIC DNA]</scope>
</reference>
<evidence type="ECO:0000256" key="4">
    <source>
        <dbReference type="ARBA" id="ARBA00022737"/>
    </source>
</evidence>
<name>A0A9P1GBC7_9DINO</name>
<dbReference type="InterPro" id="IPR039778">
    <property type="entry name" value="PDCD4"/>
</dbReference>
<accession>A0A9P1GBC7</accession>
<dbReference type="InterPro" id="IPR016024">
    <property type="entry name" value="ARM-type_fold"/>
</dbReference>
<dbReference type="EMBL" id="CAMXCT030003364">
    <property type="protein sequence ID" value="CAL4791404.1"/>
    <property type="molecule type" value="Genomic_DNA"/>
</dbReference>
<dbReference type="PROSITE" id="PS51366">
    <property type="entry name" value="MI"/>
    <property type="match status" value="1"/>
</dbReference>
<evidence type="ECO:0000313" key="10">
    <source>
        <dbReference type="Proteomes" id="UP001152797"/>
    </source>
</evidence>
<protein>
    <submittedName>
        <fullName evidence="9">MI domain-containing protein</fullName>
    </submittedName>
</protein>
<dbReference type="Gene3D" id="1.25.40.180">
    <property type="match status" value="1"/>
</dbReference>
<dbReference type="EMBL" id="CAMXCT020003364">
    <property type="protein sequence ID" value="CAL1157467.1"/>
    <property type="molecule type" value="Genomic_DNA"/>
</dbReference>
<dbReference type="InterPro" id="IPR003891">
    <property type="entry name" value="Initiation_fac_eIF4g_MI"/>
</dbReference>
<dbReference type="SMART" id="SM00544">
    <property type="entry name" value="MA3"/>
    <property type="match status" value="1"/>
</dbReference>
<organism evidence="7">
    <name type="scientific">Cladocopium goreaui</name>
    <dbReference type="NCBI Taxonomy" id="2562237"/>
    <lineage>
        <taxon>Eukaryota</taxon>
        <taxon>Sar</taxon>
        <taxon>Alveolata</taxon>
        <taxon>Dinophyceae</taxon>
        <taxon>Suessiales</taxon>
        <taxon>Symbiodiniaceae</taxon>
        <taxon>Cladocopium</taxon>
    </lineage>
</organism>
<reference evidence="7" key="1">
    <citation type="submission" date="2022-10" db="EMBL/GenBank/DDBJ databases">
        <authorList>
            <person name="Chen Y."/>
            <person name="Dougan E. K."/>
            <person name="Chan C."/>
            <person name="Rhodes N."/>
            <person name="Thang M."/>
        </authorList>
    </citation>
    <scope>NUCLEOTIDE SEQUENCE</scope>
</reference>
<feature type="domain" description="MI" evidence="6">
    <location>
        <begin position="1"/>
        <end position="117"/>
    </location>
</feature>
<evidence type="ECO:0000313" key="8">
    <source>
        <dbReference type="EMBL" id="CAL1157467.1"/>
    </source>
</evidence>
<dbReference type="Proteomes" id="UP001152797">
    <property type="component" value="Unassembled WGS sequence"/>
</dbReference>
<evidence type="ECO:0000313" key="9">
    <source>
        <dbReference type="EMBL" id="CAL4791404.1"/>
    </source>
</evidence>
<proteinExistence type="inferred from homology"/>
<evidence type="ECO:0000256" key="2">
    <source>
        <dbReference type="ARBA" id="ARBA00005497"/>
    </source>
</evidence>
<comment type="caution">
    <text evidence="7">The sequence shown here is derived from an EMBL/GenBank/DDBJ whole genome shotgun (WGS) entry which is preliminary data.</text>
</comment>
<keyword evidence="5" id="KW-0539">Nucleus</keyword>